<protein>
    <recommendedName>
        <fullName evidence="1">methylmalonate-semialdehyde dehydrogenase (CoA acylating)</fullName>
        <ecNumber evidence="1">1.2.1.27</ecNumber>
    </recommendedName>
</protein>
<dbReference type="PROSITE" id="PS00070">
    <property type="entry name" value="ALDEHYDE_DEHYDR_CYS"/>
    <property type="match status" value="1"/>
</dbReference>
<name>A0A1I5TD88_9BACT</name>
<dbReference type="InterPro" id="IPR016163">
    <property type="entry name" value="Ald_DH_C"/>
</dbReference>
<dbReference type="AlphaFoldDB" id="A0A1I5TD88"/>
<dbReference type="CDD" id="cd07085">
    <property type="entry name" value="ALDH_F6_MMSDH"/>
    <property type="match status" value="1"/>
</dbReference>
<dbReference type="InterPro" id="IPR016160">
    <property type="entry name" value="Ald_DH_CS_CYS"/>
</dbReference>
<dbReference type="GO" id="GO:0006210">
    <property type="term" value="P:thymine catabolic process"/>
    <property type="evidence" value="ECO:0007669"/>
    <property type="project" value="TreeGrafter"/>
</dbReference>
<dbReference type="InterPro" id="IPR015590">
    <property type="entry name" value="Aldehyde_DH_dom"/>
</dbReference>
<dbReference type="InterPro" id="IPR016161">
    <property type="entry name" value="Ald_DH/histidinol_DH"/>
</dbReference>
<evidence type="ECO:0000256" key="1">
    <source>
        <dbReference type="ARBA" id="ARBA00013048"/>
    </source>
</evidence>
<dbReference type="GO" id="GO:0006574">
    <property type="term" value="P:L-valine catabolic process"/>
    <property type="evidence" value="ECO:0007669"/>
    <property type="project" value="TreeGrafter"/>
</dbReference>
<dbReference type="InterPro" id="IPR016162">
    <property type="entry name" value="Ald_DH_N"/>
</dbReference>
<dbReference type="EC" id="1.2.1.27" evidence="1"/>
<dbReference type="FunFam" id="3.40.309.10:FF:000002">
    <property type="entry name" value="Methylmalonate-semialdehyde dehydrogenase (Acylating)"/>
    <property type="match status" value="1"/>
</dbReference>
<sequence length="503" mass="54951">MLCPALNDLKKIKMEVLNNYINSNWVKSREENTTDVINPATQEVLAKVPRGKGTAADVDQAVAAAAEAFKSWAHVPVMKRVQPLYKLKQLLEDNAEDIARTITEECGKTLGESRGELQRAIENIEVACGTPMLIQSEFSENISSGIDEFMIRQPLGVCGCVSPFNFPGMIPFWFLPYAIACGNTFILKPSEKVPLTMMKVFRLLEQVDLPAGVVNLVHGGKETVDALLDHPQIKAISFVGSSNIARYVYSRGAASGKRVQAQGGAKNPLVILPDADIEMSVKIIADSAYGCAGQRCLAASNIITVADDGNIKDALYESAKKRTTGFGLDESIEMGPVITKESRERVEDLINKGVSEGAKVLLDGRKPAISGFEKGNFIRPTILEGLPLDGELVRTEIFGPVMSLIQLKTVDEALEFINSGKYGNMACLFTSSGANARKFRNLANAGNIGINIGVAAPMAQFPFSGWKESFFGDLHGQSRHAIEFFTQTKVVIERWPKEWSRKF</sequence>
<dbReference type="STRING" id="1465490.SAMN05444277_10264"/>
<keyword evidence="2" id="KW-0560">Oxidoreductase</keyword>
<evidence type="ECO:0000313" key="6">
    <source>
        <dbReference type="Proteomes" id="UP000199031"/>
    </source>
</evidence>
<dbReference type="Gene3D" id="3.40.309.10">
    <property type="entry name" value="Aldehyde Dehydrogenase, Chain A, domain 2"/>
    <property type="match status" value="1"/>
</dbReference>
<evidence type="ECO:0000256" key="2">
    <source>
        <dbReference type="ARBA" id="ARBA00023002"/>
    </source>
</evidence>
<dbReference type="SUPFAM" id="SSF53720">
    <property type="entry name" value="ALDH-like"/>
    <property type="match status" value="1"/>
</dbReference>
<proteinExistence type="predicted"/>
<evidence type="ECO:0000256" key="3">
    <source>
        <dbReference type="ARBA" id="ARBA00023027"/>
    </source>
</evidence>
<evidence type="ECO:0000313" key="5">
    <source>
        <dbReference type="EMBL" id="SFP81002.1"/>
    </source>
</evidence>
<gene>
    <name evidence="5" type="ORF">SAMN05444277_10264</name>
</gene>
<accession>A0A1I5TD88</accession>
<dbReference type="Proteomes" id="UP000199031">
    <property type="component" value="Unassembled WGS sequence"/>
</dbReference>
<dbReference type="PANTHER" id="PTHR43866:SF4">
    <property type="entry name" value="MALONATE-SEMIALDEHYDE DEHYDROGENASE"/>
    <property type="match status" value="1"/>
</dbReference>
<keyword evidence="3" id="KW-0520">NAD</keyword>
<dbReference type="GO" id="GO:0004491">
    <property type="term" value="F:methylmalonate-semialdehyde dehydrogenase (acylating, NAD) activity"/>
    <property type="evidence" value="ECO:0007669"/>
    <property type="project" value="UniProtKB-EC"/>
</dbReference>
<dbReference type="Pfam" id="PF00171">
    <property type="entry name" value="Aldedh"/>
    <property type="match status" value="1"/>
</dbReference>
<evidence type="ECO:0000259" key="4">
    <source>
        <dbReference type="Pfam" id="PF00171"/>
    </source>
</evidence>
<feature type="domain" description="Aldehyde dehydrogenase" evidence="4">
    <location>
        <begin position="25"/>
        <end position="491"/>
    </location>
</feature>
<keyword evidence="6" id="KW-1185">Reference proteome</keyword>
<dbReference type="InterPro" id="IPR010061">
    <property type="entry name" value="MeMal-semiAld_DH"/>
</dbReference>
<dbReference type="EMBL" id="FOXQ01000002">
    <property type="protein sequence ID" value="SFP81002.1"/>
    <property type="molecule type" value="Genomic_DNA"/>
</dbReference>
<dbReference type="PANTHER" id="PTHR43866">
    <property type="entry name" value="MALONATE-SEMIALDEHYDE DEHYDROGENASE"/>
    <property type="match status" value="1"/>
</dbReference>
<organism evidence="5 6">
    <name type="scientific">Parafilimonas terrae</name>
    <dbReference type="NCBI Taxonomy" id="1465490"/>
    <lineage>
        <taxon>Bacteria</taxon>
        <taxon>Pseudomonadati</taxon>
        <taxon>Bacteroidota</taxon>
        <taxon>Chitinophagia</taxon>
        <taxon>Chitinophagales</taxon>
        <taxon>Chitinophagaceae</taxon>
        <taxon>Parafilimonas</taxon>
    </lineage>
</organism>
<dbReference type="Gene3D" id="3.40.605.10">
    <property type="entry name" value="Aldehyde Dehydrogenase, Chain A, domain 1"/>
    <property type="match status" value="1"/>
</dbReference>
<reference evidence="5 6" key="1">
    <citation type="submission" date="2016-10" db="EMBL/GenBank/DDBJ databases">
        <authorList>
            <person name="de Groot N.N."/>
        </authorList>
    </citation>
    <scope>NUCLEOTIDE SEQUENCE [LARGE SCALE GENOMIC DNA]</scope>
    <source>
        <strain evidence="5 6">DSM 28286</strain>
    </source>
</reference>
<dbReference type="NCBIfam" id="TIGR01722">
    <property type="entry name" value="MMSDH"/>
    <property type="match status" value="1"/>
</dbReference>
<dbReference type="FunFam" id="3.40.605.10:FF:000003">
    <property type="entry name" value="Methylmalonate-semialdehyde dehydrogenase [acylating]"/>
    <property type="match status" value="1"/>
</dbReference>